<dbReference type="EMBL" id="RHHN01000034">
    <property type="protein sequence ID" value="RNB55557.1"/>
    <property type="molecule type" value="Genomic_DNA"/>
</dbReference>
<dbReference type="AlphaFoldDB" id="A0A3M8AY15"/>
<dbReference type="Proteomes" id="UP000276178">
    <property type="component" value="Unassembled WGS sequence"/>
</dbReference>
<dbReference type="InterPro" id="IPR018711">
    <property type="entry name" value="NAGPA"/>
</dbReference>
<dbReference type="Gene3D" id="2.60.40.1080">
    <property type="match status" value="1"/>
</dbReference>
<organism evidence="4 5">
    <name type="scientific">Brevibacillus agri</name>
    <dbReference type="NCBI Taxonomy" id="51101"/>
    <lineage>
        <taxon>Bacteria</taxon>
        <taxon>Bacillati</taxon>
        <taxon>Bacillota</taxon>
        <taxon>Bacilli</taxon>
        <taxon>Bacillales</taxon>
        <taxon>Paenibacillaceae</taxon>
        <taxon>Brevibacillus</taxon>
    </lineage>
</organism>
<reference evidence="3 6" key="2">
    <citation type="submission" date="2019-06" db="EMBL/GenBank/DDBJ databases">
        <title>Whole genome shotgun sequence of Brevibacillus agri NBRC 15538.</title>
        <authorList>
            <person name="Hosoyama A."/>
            <person name="Uohara A."/>
            <person name="Ohji S."/>
            <person name="Ichikawa N."/>
        </authorList>
    </citation>
    <scope>NUCLEOTIDE SEQUENCE [LARGE SCALE GENOMIC DNA]</scope>
    <source>
        <strain evidence="3 6">NBRC 15538</strain>
    </source>
</reference>
<accession>A0A3M8AY15</accession>
<dbReference type="InterPro" id="IPR001119">
    <property type="entry name" value="SLH_dom"/>
</dbReference>
<evidence type="ECO:0000256" key="1">
    <source>
        <dbReference type="SAM" id="SignalP"/>
    </source>
</evidence>
<feature type="domain" description="SLH" evidence="2">
    <location>
        <begin position="939"/>
        <end position="1002"/>
    </location>
</feature>
<keyword evidence="1" id="KW-0732">Signal</keyword>
<feature type="signal peptide" evidence="1">
    <location>
        <begin position="1"/>
        <end position="33"/>
    </location>
</feature>
<keyword evidence="6" id="KW-1185">Reference proteome</keyword>
<name>A0A3M8AY15_9BACL</name>
<evidence type="ECO:0000313" key="3">
    <source>
        <dbReference type="EMBL" id="GED26397.1"/>
    </source>
</evidence>
<evidence type="ECO:0000313" key="5">
    <source>
        <dbReference type="Proteomes" id="UP000276178"/>
    </source>
</evidence>
<feature type="domain" description="SLH" evidence="2">
    <location>
        <begin position="879"/>
        <end position="938"/>
    </location>
</feature>
<dbReference type="GeneID" id="82809657"/>
<feature type="chain" id="PRO_5017965100" description="SLH domain-containing protein" evidence="1">
    <location>
        <begin position="34"/>
        <end position="1054"/>
    </location>
</feature>
<evidence type="ECO:0000259" key="2">
    <source>
        <dbReference type="PROSITE" id="PS51272"/>
    </source>
</evidence>
<reference evidence="4 5" key="1">
    <citation type="submission" date="2018-10" db="EMBL/GenBank/DDBJ databases">
        <title>Phylogenomics of Brevibacillus.</title>
        <authorList>
            <person name="Dunlap C."/>
        </authorList>
    </citation>
    <scope>NUCLEOTIDE SEQUENCE [LARGE SCALE GENOMIC DNA]</scope>
    <source>
        <strain evidence="4 5">NRRL NRS 1219</strain>
    </source>
</reference>
<dbReference type="PROSITE" id="PS51272">
    <property type="entry name" value="SLH"/>
    <property type="match status" value="3"/>
</dbReference>
<protein>
    <recommendedName>
        <fullName evidence="2">SLH domain-containing protein</fullName>
    </recommendedName>
</protein>
<dbReference type="Proteomes" id="UP000317180">
    <property type="component" value="Unassembled WGS sequence"/>
</dbReference>
<dbReference type="RefSeq" id="WP_122952858.1">
    <property type="nucleotide sequence ID" value="NZ_BJOD01000023.1"/>
</dbReference>
<evidence type="ECO:0000313" key="4">
    <source>
        <dbReference type="EMBL" id="RNB55557.1"/>
    </source>
</evidence>
<dbReference type="OrthoDB" id="9809781at2"/>
<proteinExistence type="predicted"/>
<evidence type="ECO:0000313" key="6">
    <source>
        <dbReference type="Proteomes" id="UP000317180"/>
    </source>
</evidence>
<sequence length="1054" mass="113235">MRAQRIVTLLTATTMAWGAFVPFVPLATNVAHARAETSALNMVWQTPIGEGTTLLKYTKSFANQVVTIMVTKVDLNNPYVEVKPVYGTAGKLTERQTVTQMARETGAVAAINADFFNMSKRGAPFGIVIKDEQLISSMGLISYWYSLGLTGDKVAIIDKFGFGGKVTAPNGAVYSIQGVNKEEYNPSDGRKSHQNQLNVYTPSFGKTSLGAIPGYKDVVEILFVDNVAKEVRVNQPGVYIPYNGYVLWGHGAAAAFLKQNFPVGAKATIEYQTTPQTLDLKQAVGGNVLLVDQGKALTSFQADKSITSVNARTAVGVSQDGKTLYMVTIDASKGVYLDELAKIMAELGSYRAVNFDGGGSTTLAARMLGETHANLANKPSGGAERRVPTGLAVYNTAPPGELRGFQIDVPADILIGQTVTLNASKGYDTHYQPYAINPANVTWEIPQADAGTVEGQRFTPARSGQITLTGRLGNVAQNKEVHVIAGSEVQQIVVSPNPVTIAPGQAVTLDVKIKTKKGATIQATPLSVKASVDSAVATVNDKLQLIAGSEPGNGHLTIAYDGVSTTVPFAVGQFEQPWLTFDNQVGMYHAANPSSISSAGSFALVQDQVFRTKKAAKLVYNFSGAPANNMRISYGVLGAQPVAIPGKPLGIGLWVNGDNSRHWLRAEVLDANGKTVYVDLAKEIDWTGWKQVKGYFPSNAAYPLKLKSIYVVDQPNDGITHDKGTLYFDELSLLLPNQTGQPSNAVVVPELPGSTSLGAELDLAYSFEKTAPFLDSALVEIDSIVNQQLPGYVPADYSFTIKPGERKAGTDDAISTSPIKLTLVPKKWIAGKGIGLLYVNETNQTLDPLLGTKNAQGQWVYEVNSYGKYVPYYMDDAGAASPSFTDIANHPAKKEIMFMAENGYVKGLTETRFGPETSLTRAQFVTLLARTFHWELPDSPKLSFKDKVPAYAQGAVQVAVAKGLVKGYEDKTFRPDQPVTRAEAAVILDRLVNKKGAAKTVSDKGTWPSWAASSITNMVGLGLIDPVSGKYQPNKPTTRAVCVVALYRILQQTK</sequence>
<dbReference type="EMBL" id="BJOD01000023">
    <property type="protein sequence ID" value="GED26397.1"/>
    <property type="molecule type" value="Genomic_DNA"/>
</dbReference>
<dbReference type="Pfam" id="PF09992">
    <property type="entry name" value="NAGPA"/>
    <property type="match status" value="1"/>
</dbReference>
<feature type="domain" description="SLH" evidence="2">
    <location>
        <begin position="1003"/>
        <end position="1054"/>
    </location>
</feature>
<dbReference type="PANTHER" id="PTHR40446">
    <property type="entry name" value="N-ACETYLGLUCOSAMINE-1-PHOSPHODIESTER ALPHA-N-ACETYLGLUCOSAMINIDASE"/>
    <property type="match status" value="1"/>
</dbReference>
<dbReference type="Pfam" id="PF00395">
    <property type="entry name" value="SLH"/>
    <property type="match status" value="3"/>
</dbReference>
<dbReference type="PANTHER" id="PTHR40446:SF2">
    <property type="entry name" value="N-ACETYLGLUCOSAMINE-1-PHOSPHODIESTER ALPHA-N-ACETYLGLUCOSAMINIDASE"/>
    <property type="match status" value="1"/>
</dbReference>
<gene>
    <name evidence="3" type="ORF">BAG01nite_24990</name>
    <name evidence="4" type="ORF">EB820_11005</name>
</gene>
<comment type="caution">
    <text evidence="4">The sequence shown here is derived from an EMBL/GenBank/DDBJ whole genome shotgun (WGS) entry which is preliminary data.</text>
</comment>